<dbReference type="Proteomes" id="UP001231189">
    <property type="component" value="Unassembled WGS sequence"/>
</dbReference>
<feature type="region of interest" description="Disordered" evidence="1">
    <location>
        <begin position="933"/>
        <end position="964"/>
    </location>
</feature>
<dbReference type="SMART" id="SM00451">
    <property type="entry name" value="ZnF_U1"/>
    <property type="match status" value="2"/>
</dbReference>
<dbReference type="EMBL" id="JAUUTY010000005">
    <property type="protein sequence ID" value="KAK1630963.1"/>
    <property type="molecule type" value="Genomic_DNA"/>
</dbReference>
<accession>A0AAD8W2Z9</accession>
<dbReference type="GO" id="GO:0003676">
    <property type="term" value="F:nucleic acid binding"/>
    <property type="evidence" value="ECO:0007669"/>
    <property type="project" value="InterPro"/>
</dbReference>
<dbReference type="Gene3D" id="3.30.160.60">
    <property type="entry name" value="Classic Zinc Finger"/>
    <property type="match status" value="1"/>
</dbReference>
<evidence type="ECO:0000313" key="4">
    <source>
        <dbReference type="Proteomes" id="UP001231189"/>
    </source>
</evidence>
<organism evidence="3 4">
    <name type="scientific">Lolium multiflorum</name>
    <name type="common">Italian ryegrass</name>
    <name type="synonym">Lolium perenne subsp. multiflorum</name>
    <dbReference type="NCBI Taxonomy" id="4521"/>
    <lineage>
        <taxon>Eukaryota</taxon>
        <taxon>Viridiplantae</taxon>
        <taxon>Streptophyta</taxon>
        <taxon>Embryophyta</taxon>
        <taxon>Tracheophyta</taxon>
        <taxon>Spermatophyta</taxon>
        <taxon>Magnoliopsida</taxon>
        <taxon>Liliopsida</taxon>
        <taxon>Poales</taxon>
        <taxon>Poaceae</taxon>
        <taxon>BOP clade</taxon>
        <taxon>Pooideae</taxon>
        <taxon>Poodae</taxon>
        <taxon>Poeae</taxon>
        <taxon>Poeae Chloroplast Group 2 (Poeae type)</taxon>
        <taxon>Loliodinae</taxon>
        <taxon>Loliinae</taxon>
        <taxon>Lolium</taxon>
    </lineage>
</organism>
<dbReference type="PANTHER" id="PTHR47487">
    <property type="entry name" value="OS06G0651300 PROTEIN-RELATED"/>
    <property type="match status" value="1"/>
</dbReference>
<feature type="region of interest" description="Disordered" evidence="1">
    <location>
        <begin position="714"/>
        <end position="831"/>
    </location>
</feature>
<dbReference type="SUPFAM" id="SSF57667">
    <property type="entry name" value="beta-beta-alpha zinc fingers"/>
    <property type="match status" value="2"/>
</dbReference>
<dbReference type="InterPro" id="IPR036236">
    <property type="entry name" value="Znf_C2H2_sf"/>
</dbReference>
<keyword evidence="4" id="KW-1185">Reference proteome</keyword>
<dbReference type="AlphaFoldDB" id="A0AAD8W2Z9"/>
<gene>
    <name evidence="3" type="ORF">QYE76_005278</name>
</gene>
<feature type="compositionally biased region" description="Basic and acidic residues" evidence="1">
    <location>
        <begin position="783"/>
        <end position="804"/>
    </location>
</feature>
<protein>
    <recommendedName>
        <fullName evidence="2">C2H2-type domain-containing protein</fullName>
    </recommendedName>
</protein>
<feature type="region of interest" description="Disordered" evidence="1">
    <location>
        <begin position="480"/>
        <end position="629"/>
    </location>
</feature>
<dbReference type="InterPro" id="IPR013087">
    <property type="entry name" value="Znf_C2H2_type"/>
</dbReference>
<dbReference type="InterPro" id="IPR003604">
    <property type="entry name" value="Matrin/U1-like-C_Znf_C2H2"/>
</dbReference>
<sequence>MAALVFRRGELLREFHRERIRLDMILCDLAETERAMTACLAMPAAGWGAWGDMPSMHQSEETLYRNPRSSEETSWWCGNPSEPVIPFYPHVERSPSPVLQQWPVDEAEQQECGSSSRALAVAPSLCPDVEQRWSLRKEPAVEALVQAAINVVANPTETVLFSQKVTPESRAAVNQEQEQQLKDGHGVQLTESGIQRREQQKCLTTGEEHEAEAKNIHAMQFMESELHRIEHPMHPAIGQEREEEVKDSHAMQLMECEVQRNGQLNHAAIVQGRETKGNTSHAVQVMESKLQKSEQVKRGAVGQENKAEVKDNHEVLMESEIQRPEQPNRAAIGQGRGTKGNTSHAVQVMESKFQKGEQVKRGAVGQENKAEVKDNHEVLMGSEIQRTEQPNRAAIGQGRKAKANASHAVQFMESELHRIEHPMHAAIGQERKAEAKDSHAMQLMECEVQRSGQLNHAAIVQGGETKGNTSHAVQVMESKFQKSEQVKRGTVGQENKAEVKDNQEVLESEIQRTEQPNRAAIGHGRETKANASHAVQVMENKFQKSEQVKRGSIGQERKAEVKDNHEVLMKSEIQRSEQPKHEASGQEHGEEENDRHAAQPMEESGIQSSEQPKPAERTINERIGEPRQLSHRYVLGAKEKSPPNEQKRQVFDDRKTQITTCGVKRKPIMRINRYRPHEQSNCALGMNLTCDEDLTQHQAGELHRSNFEVLQSRQGAAGLTAKSTPESSHRPRLHPISNNDMESEIQRSEQPKRSALGQEHETEAKNSHTVQLMENKIQRRQKTREALGEEHKAEEKDSHAEQLMKESGIQNREQQKPAEPTFRDDTDEHMQSPHVLPVKEKSPSNEHKIVAFNETRTQITPSVLKRPIFKPTMITPPAKRHKPLDDWSCTLCQANLTCEEDLTEHKEGELHQSKLAALRARHEASGFDLRNHLRGRSHQESSQALNTEEGGKCAIDRRGEDPKNKFMGNRRFPFCKLCKVECTSQKVMQSHLAGKKHRENLLARH</sequence>
<feature type="compositionally biased region" description="Basic and acidic residues" evidence="1">
    <location>
        <begin position="613"/>
        <end position="625"/>
    </location>
</feature>
<dbReference type="Pfam" id="PF12874">
    <property type="entry name" value="zf-met"/>
    <property type="match status" value="1"/>
</dbReference>
<evidence type="ECO:0000313" key="3">
    <source>
        <dbReference type="EMBL" id="KAK1630963.1"/>
    </source>
</evidence>
<feature type="compositionally biased region" description="Basic and acidic residues" evidence="1">
    <location>
        <begin position="949"/>
        <end position="964"/>
    </location>
</feature>
<dbReference type="GO" id="GO:0008270">
    <property type="term" value="F:zinc ion binding"/>
    <property type="evidence" value="ECO:0007669"/>
    <property type="project" value="InterPro"/>
</dbReference>
<feature type="compositionally biased region" description="Basic and acidic residues" evidence="1">
    <location>
        <begin position="541"/>
        <end position="597"/>
    </location>
</feature>
<feature type="compositionally biased region" description="Basic and acidic residues" evidence="1">
    <location>
        <begin position="813"/>
        <end position="831"/>
    </location>
</feature>
<reference evidence="3" key="1">
    <citation type="submission" date="2023-07" db="EMBL/GenBank/DDBJ databases">
        <title>A chromosome-level genome assembly of Lolium multiflorum.</title>
        <authorList>
            <person name="Chen Y."/>
            <person name="Copetti D."/>
            <person name="Kolliker R."/>
            <person name="Studer B."/>
        </authorList>
    </citation>
    <scope>NUCLEOTIDE SEQUENCE</scope>
    <source>
        <strain evidence="3">02402/16</strain>
        <tissue evidence="3">Leaf</tissue>
    </source>
</reference>
<evidence type="ECO:0000259" key="2">
    <source>
        <dbReference type="PROSITE" id="PS00028"/>
    </source>
</evidence>
<proteinExistence type="predicted"/>
<dbReference type="PANTHER" id="PTHR47487:SF11">
    <property type="entry name" value="OS09G0421800 PROTEIN"/>
    <property type="match status" value="1"/>
</dbReference>
<name>A0AAD8W2Z9_LOLMU</name>
<feature type="compositionally biased region" description="Basic and acidic residues" evidence="1">
    <location>
        <begin position="744"/>
        <end position="766"/>
    </location>
</feature>
<feature type="domain" description="C2H2-type" evidence="2">
    <location>
        <begin position="889"/>
        <end position="911"/>
    </location>
</feature>
<dbReference type="PROSITE" id="PS00028">
    <property type="entry name" value="ZINC_FINGER_C2H2_1"/>
    <property type="match status" value="1"/>
</dbReference>
<evidence type="ECO:0000256" key="1">
    <source>
        <dbReference type="SAM" id="MobiDB-lite"/>
    </source>
</evidence>
<comment type="caution">
    <text evidence="3">The sequence shown here is derived from an EMBL/GenBank/DDBJ whole genome shotgun (WGS) entry which is preliminary data.</text>
</comment>